<dbReference type="Pfam" id="PF07963">
    <property type="entry name" value="N_methyl"/>
    <property type="match status" value="1"/>
</dbReference>
<keyword evidence="1" id="KW-0812">Transmembrane</keyword>
<keyword evidence="1" id="KW-0472">Membrane</keyword>
<dbReference type="SUPFAM" id="SSF54523">
    <property type="entry name" value="Pili subunits"/>
    <property type="match status" value="1"/>
</dbReference>
<dbReference type="NCBIfam" id="TIGR02532">
    <property type="entry name" value="IV_pilin_GFxxxE"/>
    <property type="match status" value="1"/>
</dbReference>
<accession>A0A383B5C9</accession>
<gene>
    <name evidence="2" type="ORF">METZ01_LOCUS467854</name>
</gene>
<keyword evidence="1" id="KW-1133">Transmembrane helix</keyword>
<reference evidence="2" key="1">
    <citation type="submission" date="2018-05" db="EMBL/GenBank/DDBJ databases">
        <authorList>
            <person name="Lanie J.A."/>
            <person name="Ng W.-L."/>
            <person name="Kazmierczak K.M."/>
            <person name="Andrzejewski T.M."/>
            <person name="Davidsen T.M."/>
            <person name="Wayne K.J."/>
            <person name="Tettelin H."/>
            <person name="Glass J.I."/>
            <person name="Rusch D."/>
            <person name="Podicherti R."/>
            <person name="Tsui H.-C.T."/>
            <person name="Winkler M.E."/>
        </authorList>
    </citation>
    <scope>NUCLEOTIDE SEQUENCE</scope>
</reference>
<dbReference type="PANTHER" id="PTHR30093">
    <property type="entry name" value="GENERAL SECRETION PATHWAY PROTEIN G"/>
    <property type="match status" value="1"/>
</dbReference>
<dbReference type="EMBL" id="UINC01197487">
    <property type="protein sequence ID" value="SVE15000.1"/>
    <property type="molecule type" value="Genomic_DNA"/>
</dbReference>
<dbReference type="PROSITE" id="PS00409">
    <property type="entry name" value="PROKAR_NTER_METHYL"/>
    <property type="match status" value="1"/>
</dbReference>
<sequence length="190" mass="21654">MMKTTHEAITTVTGFKQKLSAMPISSQAGMCFRRGFTLIELLVVITIIGILATIVIANLEGLIGGAEKTDTKARFNSYLTAIGNFKQTYSYFPRFFESEEPVDLYIADNRNKFIMSLKGKKLVGDKWHELAGEEIKYNKKGREFHPFSSEEEFDEENYLVDFWGNRHIKVIVDHDRDGFIQLPEDSAVDA</sequence>
<protein>
    <recommendedName>
        <fullName evidence="3">Type II secretion system protein GspG C-terminal domain-containing protein</fullName>
    </recommendedName>
</protein>
<evidence type="ECO:0000256" key="1">
    <source>
        <dbReference type="SAM" id="Phobius"/>
    </source>
</evidence>
<dbReference type="InterPro" id="IPR045584">
    <property type="entry name" value="Pilin-like"/>
</dbReference>
<feature type="non-terminal residue" evidence="2">
    <location>
        <position position="190"/>
    </location>
</feature>
<dbReference type="InterPro" id="IPR012902">
    <property type="entry name" value="N_methyl_site"/>
</dbReference>
<dbReference type="Gene3D" id="3.30.700.10">
    <property type="entry name" value="Glycoprotein, Type 4 Pilin"/>
    <property type="match status" value="1"/>
</dbReference>
<name>A0A383B5C9_9ZZZZ</name>
<dbReference type="AlphaFoldDB" id="A0A383B5C9"/>
<feature type="transmembrane region" description="Helical" evidence="1">
    <location>
        <begin position="38"/>
        <end position="59"/>
    </location>
</feature>
<proteinExistence type="predicted"/>
<evidence type="ECO:0000313" key="2">
    <source>
        <dbReference type="EMBL" id="SVE15000.1"/>
    </source>
</evidence>
<organism evidence="2">
    <name type="scientific">marine metagenome</name>
    <dbReference type="NCBI Taxonomy" id="408172"/>
    <lineage>
        <taxon>unclassified sequences</taxon>
        <taxon>metagenomes</taxon>
        <taxon>ecological metagenomes</taxon>
    </lineage>
</organism>
<evidence type="ECO:0008006" key="3">
    <source>
        <dbReference type="Google" id="ProtNLM"/>
    </source>
</evidence>